<keyword evidence="6" id="KW-0964">Secreted</keyword>
<dbReference type="Pfam" id="PF00489">
    <property type="entry name" value="IL6"/>
    <property type="match status" value="1"/>
</dbReference>
<dbReference type="InterPro" id="IPR030474">
    <property type="entry name" value="IL-6/GCSF/MGF"/>
</dbReference>
<evidence type="ECO:0000256" key="3">
    <source>
        <dbReference type="ARBA" id="ARBA00019464"/>
    </source>
</evidence>
<dbReference type="InterPro" id="IPR009079">
    <property type="entry name" value="4_helix_cytokine-like_core"/>
</dbReference>
<evidence type="ECO:0000256" key="4">
    <source>
        <dbReference type="ARBA" id="ARBA00022486"/>
    </source>
</evidence>
<evidence type="ECO:0000256" key="6">
    <source>
        <dbReference type="ARBA" id="ARBA00022525"/>
    </source>
</evidence>
<dbReference type="GO" id="GO:0046427">
    <property type="term" value="P:positive regulation of receptor signaling pathway via JAK-STAT"/>
    <property type="evidence" value="ECO:0007669"/>
    <property type="project" value="TreeGrafter"/>
</dbReference>
<keyword evidence="4" id="KW-0011">Acute phase</keyword>
<reference evidence="11" key="1">
    <citation type="submission" date="2025-08" db="UniProtKB">
        <authorList>
            <consortium name="RefSeq"/>
        </authorList>
    </citation>
    <scope>IDENTIFICATION</scope>
</reference>
<keyword evidence="8" id="KW-1015">Disulfide bond</keyword>
<dbReference type="CTD" id="3569"/>
<dbReference type="SUPFAM" id="SSF47266">
    <property type="entry name" value="4-helical cytokines"/>
    <property type="match status" value="1"/>
</dbReference>
<dbReference type="GO" id="GO:0005138">
    <property type="term" value="F:interleukin-6 receptor binding"/>
    <property type="evidence" value="ECO:0007669"/>
    <property type="project" value="InterPro"/>
</dbReference>
<dbReference type="Proteomes" id="UP000504612">
    <property type="component" value="Unplaced"/>
</dbReference>
<gene>
    <name evidence="11" type="primary">IL6</name>
</gene>
<name>A0A6J1UTY3_9SAUR</name>
<dbReference type="PROSITE" id="PS00254">
    <property type="entry name" value="INTERLEUKIN_6"/>
    <property type="match status" value="1"/>
</dbReference>
<dbReference type="PANTHER" id="PTHR48494:SF1">
    <property type="entry name" value="INTERLEUKIN-6"/>
    <property type="match status" value="1"/>
</dbReference>
<dbReference type="InterPro" id="IPR030473">
    <property type="entry name" value="IL6/GCSF/MGF_CS"/>
</dbReference>
<dbReference type="InterPro" id="IPR003574">
    <property type="entry name" value="IL-6-like"/>
</dbReference>
<dbReference type="PANTHER" id="PTHR48494">
    <property type="entry name" value="INTERLEUKIN-6"/>
    <property type="match status" value="1"/>
</dbReference>
<evidence type="ECO:0000256" key="9">
    <source>
        <dbReference type="ARBA" id="ARBA00023441"/>
    </source>
</evidence>
<dbReference type="Gene3D" id="1.20.1250.10">
    <property type="match status" value="1"/>
</dbReference>
<dbReference type="GO" id="GO:0030154">
    <property type="term" value="P:cell differentiation"/>
    <property type="evidence" value="ECO:0007669"/>
    <property type="project" value="InterPro"/>
</dbReference>
<dbReference type="KEGG" id="nss:113418902"/>
<dbReference type="GO" id="GO:0005125">
    <property type="term" value="F:cytokine activity"/>
    <property type="evidence" value="ECO:0007669"/>
    <property type="project" value="UniProtKB-KW"/>
</dbReference>
<organism evidence="10 11">
    <name type="scientific">Notechis scutatus</name>
    <name type="common">mainland tiger snake</name>
    <dbReference type="NCBI Taxonomy" id="8663"/>
    <lineage>
        <taxon>Eukaryota</taxon>
        <taxon>Metazoa</taxon>
        <taxon>Chordata</taxon>
        <taxon>Craniata</taxon>
        <taxon>Vertebrata</taxon>
        <taxon>Euteleostomi</taxon>
        <taxon>Lepidosauria</taxon>
        <taxon>Squamata</taxon>
        <taxon>Bifurcata</taxon>
        <taxon>Unidentata</taxon>
        <taxon>Episquamata</taxon>
        <taxon>Toxicofera</taxon>
        <taxon>Serpentes</taxon>
        <taxon>Colubroidea</taxon>
        <taxon>Elapidae</taxon>
        <taxon>Hydrophiinae</taxon>
        <taxon>Notechis</taxon>
    </lineage>
</organism>
<sequence>MWHHSFSPSATQTTKLLAYFKKKKKKDLNSKDYACTIGIPAHSISSFLSLSSGCSWAAAALLLLFGAHAFPIGDSSGEEEFGEDPSSSTSAAGRVQLNILTELALWLQGTAATWNQELCTEQNACKGTMEIMAQNNLNLPRIIKEDGCYQPGFQKESCLRKLSSGLYAFRTFLEYIEETTQRSVSISTGAQHLAETLKSMMNNPETVITPLPDTQKTLAAKLREQRAWNMIVTKHFILQAFTLFMETTSRVIRLL</sequence>
<keyword evidence="10" id="KW-1185">Reference proteome</keyword>
<comment type="subcellular location">
    <subcellularLocation>
        <location evidence="1">Secreted</location>
    </subcellularLocation>
</comment>
<evidence type="ECO:0000256" key="2">
    <source>
        <dbReference type="ARBA" id="ARBA00007432"/>
    </source>
</evidence>
<dbReference type="GO" id="GO:0005615">
    <property type="term" value="C:extracellular space"/>
    <property type="evidence" value="ECO:0007669"/>
    <property type="project" value="UniProtKB-KW"/>
</dbReference>
<accession>A0A6J1UTY3</accession>
<dbReference type="GO" id="GO:0005896">
    <property type="term" value="C:interleukin-6 receptor complex"/>
    <property type="evidence" value="ECO:0007669"/>
    <property type="project" value="TreeGrafter"/>
</dbReference>
<keyword evidence="5" id="KW-0202">Cytokine</keyword>
<dbReference type="PRINTS" id="PR00433">
    <property type="entry name" value="IL6GCSFMGF"/>
</dbReference>
<comment type="similarity">
    <text evidence="2">Belongs to the IL-6 superfamily.</text>
</comment>
<evidence type="ECO:0000313" key="11">
    <source>
        <dbReference type="RefSeq" id="XP_026533820.1"/>
    </source>
</evidence>
<evidence type="ECO:0000256" key="1">
    <source>
        <dbReference type="ARBA" id="ARBA00004613"/>
    </source>
</evidence>
<evidence type="ECO:0000256" key="5">
    <source>
        <dbReference type="ARBA" id="ARBA00022514"/>
    </source>
</evidence>
<dbReference type="GO" id="GO:0006953">
    <property type="term" value="P:acute-phase response"/>
    <property type="evidence" value="ECO:0007669"/>
    <property type="project" value="UniProtKB-KW"/>
</dbReference>
<dbReference type="PRINTS" id="PR00434">
    <property type="entry name" value="INTERLEUKIN6"/>
</dbReference>
<evidence type="ECO:0000313" key="10">
    <source>
        <dbReference type="Proteomes" id="UP000504612"/>
    </source>
</evidence>
<proteinExistence type="inferred from homology"/>
<dbReference type="SMART" id="SM00126">
    <property type="entry name" value="IL6"/>
    <property type="match status" value="1"/>
</dbReference>
<dbReference type="GO" id="GO:0006955">
    <property type="term" value="P:immune response"/>
    <property type="evidence" value="ECO:0007669"/>
    <property type="project" value="InterPro"/>
</dbReference>
<protein>
    <recommendedName>
        <fullName evidence="3">Interleukin-6</fullName>
    </recommendedName>
</protein>
<evidence type="ECO:0000256" key="7">
    <source>
        <dbReference type="ARBA" id="ARBA00023030"/>
    </source>
</evidence>
<comment type="function">
    <text evidence="9">Cytokine with a wide variety of biological functions in immunity, tissue regeneration, and metabolism. Binds to IL6R, then the complex associates to the signaling subunit IL6ST/gp130 to trigger the intracellular IL6-signaling pathway. The interaction with the membrane-bound IL6R and IL6ST stimulates 'classic signaling', whereas the binding of IL6 and soluble IL6R to IL6ST stimulates 'trans-signaling'. Alternatively, 'cluster signaling' occurs when membrane-bound IL6:IL6R complexes on transmitter cells activate IL6ST receptors on neighboring receiver cells.</text>
</comment>
<keyword evidence="7" id="KW-0339">Growth factor</keyword>
<evidence type="ECO:0000256" key="8">
    <source>
        <dbReference type="ARBA" id="ARBA00023157"/>
    </source>
</evidence>
<dbReference type="GeneID" id="113418902"/>
<dbReference type="GO" id="GO:0008083">
    <property type="term" value="F:growth factor activity"/>
    <property type="evidence" value="ECO:0007669"/>
    <property type="project" value="UniProtKB-KW"/>
</dbReference>
<dbReference type="AlphaFoldDB" id="A0A6J1UTY3"/>
<dbReference type="RefSeq" id="XP_026533820.1">
    <property type="nucleotide sequence ID" value="XM_026678035.1"/>
</dbReference>